<reference evidence="3 4" key="1">
    <citation type="submission" date="2020-08" db="EMBL/GenBank/DDBJ databases">
        <title>Genomic Encyclopedia of Type Strains, Phase III (KMG-III): the genomes of soil and plant-associated and newly described type strains.</title>
        <authorList>
            <person name="Whitman W."/>
        </authorList>
    </citation>
    <scope>NUCLEOTIDE SEQUENCE [LARGE SCALE GENOMIC DNA]</scope>
    <source>
        <strain evidence="3 4">CECT 3287</strain>
    </source>
</reference>
<accession>A0A7W5FFI2</accession>
<dbReference type="EMBL" id="JACHXF010000008">
    <property type="protein sequence ID" value="MBB3096506.1"/>
    <property type="molecule type" value="Genomic_DNA"/>
</dbReference>
<name>A0A7W5FFI2_9ACTN</name>
<proteinExistence type="predicted"/>
<evidence type="ECO:0008006" key="5">
    <source>
        <dbReference type="Google" id="ProtNLM"/>
    </source>
</evidence>
<keyword evidence="2" id="KW-0812">Transmembrane</keyword>
<sequence>MRRITGAALFGLGILSLLLAMALVWIIVPSQEKVPLDLEPPDVVVEAANASFVQVKTLPDGAPQVAVEHAGLRSTTGIKPDFEAAAEIPGERAGETLVWNVYHSTRRADTDEMINSSESRVALDRTTGEAVPWAGQCHLEEKADPATGVGCTPGNVQFEGQLYLFPFGTEKRTYQYWDSTLGEALPIDYQAEEEFNGLPTYRFQQQVPEQEAEMDPQTLAGLLGFLAPGATTGTISYRATRTLWVEPMTGAIVGYREQQHRELVPDVGAPVVIFDADLQYDQATMDAVGAEAENGRDLLLMLGRYVPIGLAVLGLLLIVAGVLLSRGAGPRGGHRAPDNSRPLPTPVPQG</sequence>
<keyword evidence="2" id="KW-0472">Membrane</keyword>
<evidence type="ECO:0000313" key="3">
    <source>
        <dbReference type="EMBL" id="MBB3096506.1"/>
    </source>
</evidence>
<organism evidence="3 4">
    <name type="scientific">Actinoplanes campanulatus</name>
    <dbReference type="NCBI Taxonomy" id="113559"/>
    <lineage>
        <taxon>Bacteria</taxon>
        <taxon>Bacillati</taxon>
        <taxon>Actinomycetota</taxon>
        <taxon>Actinomycetes</taxon>
        <taxon>Micromonosporales</taxon>
        <taxon>Micromonosporaceae</taxon>
        <taxon>Actinoplanes</taxon>
    </lineage>
</organism>
<dbReference type="Proteomes" id="UP000590749">
    <property type="component" value="Unassembled WGS sequence"/>
</dbReference>
<dbReference type="AlphaFoldDB" id="A0A7W5FFI2"/>
<dbReference type="Pfam" id="PF11271">
    <property type="entry name" value="PorA"/>
    <property type="match status" value="1"/>
</dbReference>
<protein>
    <recommendedName>
        <fullName evidence="5">DUF3068 domain-containing protein</fullName>
    </recommendedName>
</protein>
<evidence type="ECO:0000256" key="2">
    <source>
        <dbReference type="SAM" id="Phobius"/>
    </source>
</evidence>
<dbReference type="RefSeq" id="WP_183221944.1">
    <property type="nucleotide sequence ID" value="NZ_BMPW01000007.1"/>
</dbReference>
<evidence type="ECO:0000313" key="4">
    <source>
        <dbReference type="Proteomes" id="UP000590749"/>
    </source>
</evidence>
<feature type="transmembrane region" description="Helical" evidence="2">
    <location>
        <begin position="305"/>
        <end position="325"/>
    </location>
</feature>
<keyword evidence="4" id="KW-1185">Reference proteome</keyword>
<evidence type="ECO:0000256" key="1">
    <source>
        <dbReference type="SAM" id="MobiDB-lite"/>
    </source>
</evidence>
<gene>
    <name evidence="3" type="ORF">FHR83_004176</name>
</gene>
<keyword evidence="2" id="KW-1133">Transmembrane helix</keyword>
<dbReference type="InterPro" id="IPR021424">
    <property type="entry name" value="PorA"/>
</dbReference>
<comment type="caution">
    <text evidence="3">The sequence shown here is derived from an EMBL/GenBank/DDBJ whole genome shotgun (WGS) entry which is preliminary data.</text>
</comment>
<feature type="region of interest" description="Disordered" evidence="1">
    <location>
        <begin position="329"/>
        <end position="350"/>
    </location>
</feature>